<evidence type="ECO:0000313" key="1">
    <source>
        <dbReference type="EMBL" id="KAK3266235.1"/>
    </source>
</evidence>
<name>A0AAE0FV75_9CHLO</name>
<dbReference type="AlphaFoldDB" id="A0AAE0FV75"/>
<protein>
    <recommendedName>
        <fullName evidence="3">LTD domain-containing protein</fullName>
    </recommendedName>
</protein>
<accession>A0AAE0FV75</accession>
<proteinExistence type="predicted"/>
<dbReference type="Proteomes" id="UP001190700">
    <property type="component" value="Unassembled WGS sequence"/>
</dbReference>
<dbReference type="EMBL" id="LGRX02013323">
    <property type="protein sequence ID" value="KAK3266235.1"/>
    <property type="molecule type" value="Genomic_DNA"/>
</dbReference>
<evidence type="ECO:0000313" key="2">
    <source>
        <dbReference type="Proteomes" id="UP001190700"/>
    </source>
</evidence>
<organism evidence="1 2">
    <name type="scientific">Cymbomonas tetramitiformis</name>
    <dbReference type="NCBI Taxonomy" id="36881"/>
    <lineage>
        <taxon>Eukaryota</taxon>
        <taxon>Viridiplantae</taxon>
        <taxon>Chlorophyta</taxon>
        <taxon>Pyramimonadophyceae</taxon>
        <taxon>Pyramimonadales</taxon>
        <taxon>Pyramimonadaceae</taxon>
        <taxon>Cymbomonas</taxon>
    </lineage>
</organism>
<evidence type="ECO:0008006" key="3">
    <source>
        <dbReference type="Google" id="ProtNLM"/>
    </source>
</evidence>
<reference evidence="1 2" key="1">
    <citation type="journal article" date="2015" name="Genome Biol. Evol.">
        <title>Comparative Genomics of a Bacterivorous Green Alga Reveals Evolutionary Causalities and Consequences of Phago-Mixotrophic Mode of Nutrition.</title>
        <authorList>
            <person name="Burns J.A."/>
            <person name="Paasch A."/>
            <person name="Narechania A."/>
            <person name="Kim E."/>
        </authorList>
    </citation>
    <scope>NUCLEOTIDE SEQUENCE [LARGE SCALE GENOMIC DNA]</scope>
    <source>
        <strain evidence="1 2">PLY_AMNH</strain>
    </source>
</reference>
<gene>
    <name evidence="1" type="ORF">CYMTET_25127</name>
</gene>
<comment type="caution">
    <text evidence="1">The sequence shown here is derived from an EMBL/GenBank/DDBJ whole genome shotgun (WGS) entry which is preliminary data.</text>
</comment>
<sequence length="136" mass="14725">MCGAGESAGHMRHVRGRGSRAQLRGEDVCQWCPTEWRLVGGAGARMFVVAEPNLLYTFCYESCSCDNEPTLLTVNEVLHKPDTDGSDFIEIVNMGSAAVDLSGIRVADEDLTQDGEESGSCKDSDCYELGKDPGCR</sequence>
<keyword evidence="2" id="KW-1185">Reference proteome</keyword>
<feature type="non-terminal residue" evidence="1">
    <location>
        <position position="136"/>
    </location>
</feature>